<evidence type="ECO:0000313" key="2">
    <source>
        <dbReference type="Proteomes" id="UP001178507"/>
    </source>
</evidence>
<accession>A0AA36J7I8</accession>
<gene>
    <name evidence="1" type="ORF">EVOR1521_LOCUS24293</name>
</gene>
<name>A0AA36J7I8_9DINO</name>
<protein>
    <submittedName>
        <fullName evidence="1">Uncharacterized protein</fullName>
    </submittedName>
</protein>
<evidence type="ECO:0000313" key="1">
    <source>
        <dbReference type="EMBL" id="CAJ1401080.1"/>
    </source>
</evidence>
<sequence length="219" mass="24409">MESFLRAVGLGQGDALCEVPIKTSRRPSTARGREVTELPDLAHLAAATEQGILQLEEEARLLESRPLGEALEQLRNWAQALRRRPKEESVPFKALFLRSNALEKALEALRKNDNLKQELLDRPLFAADGASPAEVFTVELRGVLQLCLPRAAALVEPILQAVLGAEPRAPEMAAAFTALRSFKEDWREVVRLSAVRQLERRLDSVTYELQKMRPLPGSL</sequence>
<comment type="caution">
    <text evidence="1">The sequence shown here is derived from an EMBL/GenBank/DDBJ whole genome shotgun (WGS) entry which is preliminary data.</text>
</comment>
<organism evidence="1 2">
    <name type="scientific">Effrenium voratum</name>
    <dbReference type="NCBI Taxonomy" id="2562239"/>
    <lineage>
        <taxon>Eukaryota</taxon>
        <taxon>Sar</taxon>
        <taxon>Alveolata</taxon>
        <taxon>Dinophyceae</taxon>
        <taxon>Suessiales</taxon>
        <taxon>Symbiodiniaceae</taxon>
        <taxon>Effrenium</taxon>
    </lineage>
</organism>
<proteinExistence type="predicted"/>
<dbReference type="AlphaFoldDB" id="A0AA36J7I8"/>
<reference evidence="1" key="1">
    <citation type="submission" date="2023-08" db="EMBL/GenBank/DDBJ databases">
        <authorList>
            <person name="Chen Y."/>
            <person name="Shah S."/>
            <person name="Dougan E. K."/>
            <person name="Thang M."/>
            <person name="Chan C."/>
        </authorList>
    </citation>
    <scope>NUCLEOTIDE SEQUENCE</scope>
</reference>
<dbReference type="EMBL" id="CAUJNA010003397">
    <property type="protein sequence ID" value="CAJ1401080.1"/>
    <property type="molecule type" value="Genomic_DNA"/>
</dbReference>
<keyword evidence="2" id="KW-1185">Reference proteome</keyword>
<dbReference type="Proteomes" id="UP001178507">
    <property type="component" value="Unassembled WGS sequence"/>
</dbReference>